<proteinExistence type="predicted"/>
<protein>
    <submittedName>
        <fullName evidence="1">Uncharacterized protein</fullName>
    </submittedName>
</protein>
<name>A0A562K9I6_9BRAD</name>
<comment type="caution">
    <text evidence="1">The sequence shown here is derived from an EMBL/GenBank/DDBJ whole genome shotgun (WGS) entry which is preliminary data.</text>
</comment>
<evidence type="ECO:0000313" key="2">
    <source>
        <dbReference type="Proteomes" id="UP000317176"/>
    </source>
</evidence>
<keyword evidence="2" id="KW-1185">Reference proteome</keyword>
<sequence>MQRLWRSLKAPRAMLGEGAKSYSAQGYLSALVPFPFWPAL</sequence>
<evidence type="ECO:0000313" key="1">
    <source>
        <dbReference type="EMBL" id="TWH92056.1"/>
    </source>
</evidence>
<dbReference type="Proteomes" id="UP000317176">
    <property type="component" value="Unassembled WGS sequence"/>
</dbReference>
<accession>A0A562K9I6</accession>
<organism evidence="1 2">
    <name type="scientific">Bradyrhizobium daqingense</name>
    <dbReference type="NCBI Taxonomy" id="993502"/>
    <lineage>
        <taxon>Bacteria</taxon>
        <taxon>Pseudomonadati</taxon>
        <taxon>Pseudomonadota</taxon>
        <taxon>Alphaproteobacteria</taxon>
        <taxon>Hyphomicrobiales</taxon>
        <taxon>Nitrobacteraceae</taxon>
        <taxon>Bradyrhizobium</taxon>
    </lineage>
</organism>
<dbReference type="AlphaFoldDB" id="A0A562K9I6"/>
<reference evidence="1 2" key="1">
    <citation type="journal article" date="2015" name="Stand. Genomic Sci.">
        <title>Genomic Encyclopedia of Bacterial and Archaeal Type Strains, Phase III: the genomes of soil and plant-associated and newly described type strains.</title>
        <authorList>
            <person name="Whitman W.B."/>
            <person name="Woyke T."/>
            <person name="Klenk H.P."/>
            <person name="Zhou Y."/>
            <person name="Lilburn T.G."/>
            <person name="Beck B.J."/>
            <person name="De Vos P."/>
            <person name="Vandamme P."/>
            <person name="Eisen J.A."/>
            <person name="Garrity G."/>
            <person name="Hugenholtz P."/>
            <person name="Kyrpides N.C."/>
        </authorList>
    </citation>
    <scope>NUCLEOTIDE SEQUENCE [LARGE SCALE GENOMIC DNA]</scope>
    <source>
        <strain evidence="1 2">CGMCC 1.10947</strain>
    </source>
</reference>
<gene>
    <name evidence="1" type="ORF">IQ17_07260</name>
</gene>
<dbReference type="EMBL" id="VLKL01000055">
    <property type="protein sequence ID" value="TWH92056.1"/>
    <property type="molecule type" value="Genomic_DNA"/>
</dbReference>